<dbReference type="PATRIC" id="fig|1423807.3.peg.2016"/>
<keyword evidence="1" id="KW-0456">Lyase</keyword>
<evidence type="ECO:0000256" key="1">
    <source>
        <dbReference type="ARBA" id="ARBA00023239"/>
    </source>
</evidence>
<dbReference type="Gene3D" id="3.20.20.140">
    <property type="entry name" value="Metal-dependent hydrolases"/>
    <property type="match status" value="1"/>
</dbReference>
<dbReference type="SUPFAM" id="SSF51556">
    <property type="entry name" value="Metallo-dependent hydrolases"/>
    <property type="match status" value="1"/>
</dbReference>
<dbReference type="GO" id="GO:0005829">
    <property type="term" value="C:cytosol"/>
    <property type="evidence" value="ECO:0007669"/>
    <property type="project" value="TreeGrafter"/>
</dbReference>
<dbReference type="AlphaFoldDB" id="A0A0R1W4Q9"/>
<dbReference type="STRING" id="1423807.FD16_GL001963"/>
<evidence type="ECO:0000313" key="3">
    <source>
        <dbReference type="EMBL" id="KRM12785.1"/>
    </source>
</evidence>
<dbReference type="PANTHER" id="PTHR21240:SF30">
    <property type="entry name" value="AMIDOHYDROLASE-RELATED DOMAIN-CONTAINING PROTEIN-RELATED"/>
    <property type="match status" value="1"/>
</dbReference>
<dbReference type="GO" id="GO:0016831">
    <property type="term" value="F:carboxy-lyase activity"/>
    <property type="evidence" value="ECO:0007669"/>
    <property type="project" value="InterPro"/>
</dbReference>
<gene>
    <name evidence="3" type="ORF">FD16_GL001963</name>
</gene>
<dbReference type="eggNOG" id="COG2159">
    <property type="taxonomic scope" value="Bacteria"/>
</dbReference>
<dbReference type="InterPro" id="IPR006680">
    <property type="entry name" value="Amidohydro-rel"/>
</dbReference>
<evidence type="ECO:0000259" key="2">
    <source>
        <dbReference type="Pfam" id="PF04909"/>
    </source>
</evidence>
<proteinExistence type="predicted"/>
<keyword evidence="4" id="KW-1185">Reference proteome</keyword>
<dbReference type="InterPro" id="IPR032465">
    <property type="entry name" value="ACMSD"/>
</dbReference>
<dbReference type="Proteomes" id="UP000051820">
    <property type="component" value="Unassembled WGS sequence"/>
</dbReference>
<accession>A0A0R1W4Q9</accession>
<reference evidence="3 4" key="1">
    <citation type="journal article" date="2015" name="Genome Announc.">
        <title>Expanding the biotechnology potential of lactobacilli through comparative genomics of 213 strains and associated genera.</title>
        <authorList>
            <person name="Sun Z."/>
            <person name="Harris H.M."/>
            <person name="McCann A."/>
            <person name="Guo C."/>
            <person name="Argimon S."/>
            <person name="Zhang W."/>
            <person name="Yang X."/>
            <person name="Jeffery I.B."/>
            <person name="Cooney J.C."/>
            <person name="Kagawa T.F."/>
            <person name="Liu W."/>
            <person name="Song Y."/>
            <person name="Salvetti E."/>
            <person name="Wrobel A."/>
            <person name="Rasinkangas P."/>
            <person name="Parkhill J."/>
            <person name="Rea M.C."/>
            <person name="O'Sullivan O."/>
            <person name="Ritari J."/>
            <person name="Douillard F.P."/>
            <person name="Paul Ross R."/>
            <person name="Yang R."/>
            <person name="Briner A.E."/>
            <person name="Felis G.E."/>
            <person name="de Vos W.M."/>
            <person name="Barrangou R."/>
            <person name="Klaenhammer T.R."/>
            <person name="Caufield P.W."/>
            <person name="Cui Y."/>
            <person name="Zhang H."/>
            <person name="O'Toole P.W."/>
        </authorList>
    </citation>
    <scope>NUCLEOTIDE SEQUENCE [LARGE SCALE GENOMIC DNA]</scope>
    <source>
        <strain evidence="3 4">DSM 5007</strain>
    </source>
</reference>
<dbReference type="GO" id="GO:0019748">
    <property type="term" value="P:secondary metabolic process"/>
    <property type="evidence" value="ECO:0007669"/>
    <property type="project" value="TreeGrafter"/>
</dbReference>
<organism evidence="3 4">
    <name type="scientific">Paucilactobacillus suebicus DSM 5007 = KCTC 3549</name>
    <dbReference type="NCBI Taxonomy" id="1423807"/>
    <lineage>
        <taxon>Bacteria</taxon>
        <taxon>Bacillati</taxon>
        <taxon>Bacillota</taxon>
        <taxon>Bacilli</taxon>
        <taxon>Lactobacillales</taxon>
        <taxon>Lactobacillaceae</taxon>
        <taxon>Paucilactobacillus</taxon>
    </lineage>
</organism>
<protein>
    <recommendedName>
        <fullName evidence="2">Amidohydrolase-related domain-containing protein</fullName>
    </recommendedName>
</protein>
<dbReference type="GO" id="GO:0016787">
    <property type="term" value="F:hydrolase activity"/>
    <property type="evidence" value="ECO:0007669"/>
    <property type="project" value="InterPro"/>
</dbReference>
<comment type="caution">
    <text evidence="3">The sequence shown here is derived from an EMBL/GenBank/DDBJ whole genome shotgun (WGS) entry which is preliminary data.</text>
</comment>
<feature type="domain" description="Amidohydrolase-related" evidence="2">
    <location>
        <begin position="56"/>
        <end position="335"/>
    </location>
</feature>
<dbReference type="PANTHER" id="PTHR21240">
    <property type="entry name" value="2-AMINO-3-CARBOXYLMUCONATE-6-SEMIALDEHYDE DECARBOXYLASE"/>
    <property type="match status" value="1"/>
</dbReference>
<dbReference type="EMBL" id="AZGF01000005">
    <property type="protein sequence ID" value="KRM12785.1"/>
    <property type="molecule type" value="Genomic_DNA"/>
</dbReference>
<sequence length="338" mass="38054">MMILKIITVEEHIQFKNITEAIQKQTGNALPSLSSDMLNYMHTSLPSANQMEDTSQARIKFMNQYGIDMQVLSYGNSSPQNLQPALAVELCRQANDQMAAAVASNPTRFAGLATLPVGDPAAAVKELERAINKLGLKGVELKGNFDNRFFDDPMFFPIFEKAAELDAPIYFHPSFIPSSITDHYFNSPNWSDVATGILSSAGFGWHMDIGIQIMRMVVSGIFDKLPSLTLVSGHWGEFIPMFFERLDEELTPYSNLKHPFSYYYRHNIYLTPSGMFTKPQLDLVKTEMGADHIIYSVDYPYKQPTNTNSFLTQSGLSNDEIELISHQNAEQVFHLDEN</sequence>
<name>A0A0R1W4Q9_9LACO</name>
<dbReference type="InterPro" id="IPR032466">
    <property type="entry name" value="Metal_Hydrolase"/>
</dbReference>
<dbReference type="Pfam" id="PF04909">
    <property type="entry name" value="Amidohydro_2"/>
    <property type="match status" value="1"/>
</dbReference>
<evidence type="ECO:0000313" key="4">
    <source>
        <dbReference type="Proteomes" id="UP000051820"/>
    </source>
</evidence>